<feature type="domain" description="SLH" evidence="4">
    <location>
        <begin position="27"/>
        <end position="85"/>
    </location>
</feature>
<comment type="caution">
    <text evidence="5">The sequence shown here is derived from an EMBL/GenBank/DDBJ whole genome shotgun (WGS) entry which is preliminary data.</text>
</comment>
<dbReference type="InterPro" id="IPR042229">
    <property type="entry name" value="Listeria/Bacterioides_rpt_sf"/>
</dbReference>
<feature type="compositionally biased region" description="Polar residues" evidence="2">
    <location>
        <begin position="420"/>
        <end position="446"/>
    </location>
</feature>
<feature type="domain" description="SLH" evidence="4">
    <location>
        <begin position="152"/>
        <end position="212"/>
    </location>
</feature>
<feature type="compositionally biased region" description="Low complexity" evidence="2">
    <location>
        <begin position="447"/>
        <end position="456"/>
    </location>
</feature>
<feature type="signal peptide" evidence="3">
    <location>
        <begin position="1"/>
        <end position="25"/>
    </location>
</feature>
<feature type="region of interest" description="Disordered" evidence="2">
    <location>
        <begin position="420"/>
        <end position="472"/>
    </location>
</feature>
<evidence type="ECO:0000256" key="2">
    <source>
        <dbReference type="SAM" id="MobiDB-lite"/>
    </source>
</evidence>
<dbReference type="Pfam" id="PF00395">
    <property type="entry name" value="SLH"/>
    <property type="match status" value="3"/>
</dbReference>
<dbReference type="InterPro" id="IPR013378">
    <property type="entry name" value="InlB-like_B-rpt"/>
</dbReference>
<organism evidence="5 6">
    <name type="scientific">Paenibacillus pabuli</name>
    <dbReference type="NCBI Taxonomy" id="1472"/>
    <lineage>
        <taxon>Bacteria</taxon>
        <taxon>Bacillati</taxon>
        <taxon>Bacillota</taxon>
        <taxon>Bacilli</taxon>
        <taxon>Bacillales</taxon>
        <taxon>Paenibacillaceae</taxon>
        <taxon>Paenibacillus</taxon>
    </lineage>
</organism>
<dbReference type="PANTHER" id="PTHR43308:SF5">
    <property type="entry name" value="S-LAYER PROTEIN _ PEPTIDOGLYCAN ENDO-BETA-N-ACETYLGLUCOSAMINIDASE"/>
    <property type="match status" value="1"/>
</dbReference>
<comment type="subcellular location">
    <subcellularLocation>
        <location evidence="1">Cell envelope</location>
    </subcellularLocation>
</comment>
<dbReference type="RefSeq" id="WP_181393297.1">
    <property type="nucleotide sequence ID" value="NZ_QGTZ01000009.1"/>
</dbReference>
<name>A0A855Y574_9BACL</name>
<dbReference type="GO" id="GO:0030313">
    <property type="term" value="C:cell envelope"/>
    <property type="evidence" value="ECO:0007669"/>
    <property type="project" value="UniProtKB-SubCell"/>
</dbReference>
<feature type="non-terminal residue" evidence="5">
    <location>
        <position position="764"/>
    </location>
</feature>
<evidence type="ECO:0000256" key="3">
    <source>
        <dbReference type="SAM" id="SignalP"/>
    </source>
</evidence>
<feature type="domain" description="SLH" evidence="4">
    <location>
        <begin position="86"/>
        <end position="149"/>
    </location>
</feature>
<dbReference type="Proteomes" id="UP000247078">
    <property type="component" value="Unassembled WGS sequence"/>
</dbReference>
<dbReference type="InterPro" id="IPR001119">
    <property type="entry name" value="SLH_dom"/>
</dbReference>
<proteinExistence type="predicted"/>
<dbReference type="AlphaFoldDB" id="A0A855Y574"/>
<dbReference type="PANTHER" id="PTHR43308">
    <property type="entry name" value="OUTER MEMBRANE PROTEIN ALPHA-RELATED"/>
    <property type="match status" value="1"/>
</dbReference>
<dbReference type="PROSITE" id="PS51272">
    <property type="entry name" value="SLH"/>
    <property type="match status" value="3"/>
</dbReference>
<dbReference type="Gene3D" id="2.60.40.4270">
    <property type="entry name" value="Listeria-Bacteroides repeat domain"/>
    <property type="match status" value="2"/>
</dbReference>
<feature type="compositionally biased region" description="Gly residues" evidence="2">
    <location>
        <begin position="457"/>
        <end position="472"/>
    </location>
</feature>
<evidence type="ECO:0000256" key="1">
    <source>
        <dbReference type="ARBA" id="ARBA00004196"/>
    </source>
</evidence>
<dbReference type="NCBIfam" id="TIGR02543">
    <property type="entry name" value="List_Bact_rpt"/>
    <property type="match status" value="2"/>
</dbReference>
<protein>
    <submittedName>
        <fullName evidence="5">Putative repeat protein (TIGR02543 family)</fullName>
    </submittedName>
</protein>
<gene>
    <name evidence="5" type="ORF">DET56_109345</name>
</gene>
<evidence type="ECO:0000313" key="5">
    <source>
        <dbReference type="EMBL" id="PWW37458.1"/>
    </source>
</evidence>
<dbReference type="Pfam" id="PF09479">
    <property type="entry name" value="Flg_new"/>
    <property type="match status" value="2"/>
</dbReference>
<dbReference type="InterPro" id="IPR051465">
    <property type="entry name" value="Cell_Envelope_Struct_Comp"/>
</dbReference>
<reference evidence="5 6" key="1">
    <citation type="submission" date="2018-05" db="EMBL/GenBank/DDBJ databases">
        <title>Freshwater and sediment microbial communities from various areas in North America, analyzing microbe dynamics in response to fracking.</title>
        <authorList>
            <person name="Lamendella R."/>
        </authorList>
    </citation>
    <scope>NUCLEOTIDE SEQUENCE [LARGE SCALE GENOMIC DNA]</scope>
    <source>
        <strain evidence="5 6">DB-3</strain>
    </source>
</reference>
<dbReference type="EMBL" id="QGTZ01000009">
    <property type="protein sequence ID" value="PWW37458.1"/>
    <property type="molecule type" value="Genomic_DNA"/>
</dbReference>
<keyword evidence="3" id="KW-0732">Signal</keyword>
<accession>A0A855Y574</accession>
<sequence length="764" mass="79266">MSKKKKLRGAVVSALSLSMALSSLSAVSAQSVNDVQGHWAEQQIQSWIENGSLKGYQDGSVKPNNSITRAEFITLVNRMFGFTDTAEANFKDLSSSNWAYNDVAKALKAGYVKGYSDNTFHPGSNVSRQEAATMISSILRLDTSKTEGISQFKDASKIPAWSQGSIAAVIEKEIMKGYPDGTFQAQKQLTRAEAVVLIDSAMSNRTVTAETVTIDQAGTYGSSQETKIVNGDVIINVPGVTLENYEIKGNLLLAAGIGSGDVTIRNIKVHGTTNVEGGGENSIHFVDSVLVNILVNKKDGTVRLVAEGTTKAQKVIVQSSAKLEESDLNGEGFTDVELAKQLPANATVQLNGKFDDVDIFSASVSVKLLSGSIQDITVDAAAANNTIQLSSSAQVVNLVLNAISKILGASNITTVTLNSGSQNSTFDARPSNVQGDQKGSIIVNTPSTATSSSSGGSSSGGSGGGSTGGGGDQTKVTYTVTFNLNGGDGNVPTAATVETGKTVTLPAEPSREGYAFAGWNTVADGSGTPVDGATVINGNITAYAQWHLAAPANGLKTLNVARVTETGAKFLAAGLVNESGAEVPSTLGEIKDYIEDKYGVSFNAEAISVVDGKISITGSVLSSADWAKVKANGNKTIPYRITLVEDGTKVKAAKIAMYQDGNAVIESFQSEEVTQYTVSFDLNGANGTAPTAAAVEAGKTVTLPAEPAREGYAFAGWNTVADGSGTSVDGTTVINGNITAYAQWHLAAPANGLQTLNVARVTEA</sequence>
<feature type="chain" id="PRO_5039614436" evidence="3">
    <location>
        <begin position="26"/>
        <end position="764"/>
    </location>
</feature>
<evidence type="ECO:0000313" key="6">
    <source>
        <dbReference type="Proteomes" id="UP000247078"/>
    </source>
</evidence>
<evidence type="ECO:0000259" key="4">
    <source>
        <dbReference type="PROSITE" id="PS51272"/>
    </source>
</evidence>